<sequence>MRFVYSGCLFFTLIVSSCSSPTQDNQPNVYYDIAGYVKRQIADLTARKPLVNKQVRINEKTSRQDTRDVNWSRELELFAQADINKPALRSSYQITRPDSLTYQYTLKQSEENLTVRSLRVQLDSATRQPRRIEAVLQTDNPLYSSERHVVMESGAVGRNQWQMRQYKVFGFQKLPYFDKNEFAVEGMVQPLKP</sequence>
<keyword evidence="2" id="KW-1185">Reference proteome</keyword>
<protein>
    <recommendedName>
        <fullName evidence="3">LPS export ABC transporter periplasmic protein LptC</fullName>
    </recommendedName>
</protein>
<accession>A0ABR6W4A1</accession>
<evidence type="ECO:0000313" key="1">
    <source>
        <dbReference type="EMBL" id="MBC3790961.1"/>
    </source>
</evidence>
<name>A0ABR6W4A1_9BACT</name>
<dbReference type="EMBL" id="VFIA01000006">
    <property type="protein sequence ID" value="MBC3790961.1"/>
    <property type="molecule type" value="Genomic_DNA"/>
</dbReference>
<reference evidence="1 2" key="1">
    <citation type="submission" date="2019-06" db="EMBL/GenBank/DDBJ databases">
        <title>Spirosoma utsteinense sp. nov. isolated from Antarctic ice-free soils.</title>
        <authorList>
            <person name="Tahon G."/>
        </authorList>
    </citation>
    <scope>NUCLEOTIDE SEQUENCE [LARGE SCALE GENOMIC DNA]</scope>
    <source>
        <strain evidence="1 2">LMG 31447</strain>
    </source>
</reference>
<evidence type="ECO:0000313" key="2">
    <source>
        <dbReference type="Proteomes" id="UP000700732"/>
    </source>
</evidence>
<proteinExistence type="predicted"/>
<comment type="caution">
    <text evidence="1">The sequence shown here is derived from an EMBL/GenBank/DDBJ whole genome shotgun (WGS) entry which is preliminary data.</text>
</comment>
<gene>
    <name evidence="1" type="ORF">FH603_1458</name>
</gene>
<organism evidence="1 2">
    <name type="scientific">Spirosoma utsteinense</name>
    <dbReference type="NCBI Taxonomy" id="2585773"/>
    <lineage>
        <taxon>Bacteria</taxon>
        <taxon>Pseudomonadati</taxon>
        <taxon>Bacteroidota</taxon>
        <taxon>Cytophagia</taxon>
        <taxon>Cytophagales</taxon>
        <taxon>Cytophagaceae</taxon>
        <taxon>Spirosoma</taxon>
    </lineage>
</organism>
<dbReference type="RefSeq" id="WP_186736764.1">
    <property type="nucleotide sequence ID" value="NZ_VFIA01000006.1"/>
</dbReference>
<evidence type="ECO:0008006" key="3">
    <source>
        <dbReference type="Google" id="ProtNLM"/>
    </source>
</evidence>
<dbReference type="Proteomes" id="UP000700732">
    <property type="component" value="Unassembled WGS sequence"/>
</dbReference>
<dbReference type="PROSITE" id="PS51257">
    <property type="entry name" value="PROKAR_LIPOPROTEIN"/>
    <property type="match status" value="1"/>
</dbReference>